<dbReference type="AlphaFoldDB" id="A0A923H7B0"/>
<proteinExistence type="predicted"/>
<organism evidence="4 5">
    <name type="scientific">Hyunsoonleella aquatilis</name>
    <dbReference type="NCBI Taxonomy" id="2762758"/>
    <lineage>
        <taxon>Bacteria</taxon>
        <taxon>Pseudomonadati</taxon>
        <taxon>Bacteroidota</taxon>
        <taxon>Flavobacteriia</taxon>
        <taxon>Flavobacteriales</taxon>
        <taxon>Flavobacteriaceae</taxon>
    </lineage>
</organism>
<sequence length="649" mass="75743">MEMCINPKPFKMRFLVWISLFISFGALAQESDEFKRYKNLYPNATAVTLNKETKVTITLEAEDINITQEFIEEDLYLDEGASRNSKRSLHFSSFFELEDVEASSFVFSDGKYREMEVKEFKEKDEMDQSFYDDSKSLNFIFPNLQKGSKSRLKYSENVKNPRFLSPFYFGDFSPIVNNKITIVADKNISLKFKEFQTQDLDIKFNKQEKRNAIIYTWELKNMDKFKYESNSPTYKKIFPHIVPIITSYKTKNKNVDLANKVSDLYNWYYSMVKGINKDEPDADLVKVVEELTANKSSDFEKVKAIYYWAQKNIKYIAFEYALGGFIPRQANDVFQKKYGDCKDNSSILFKMLEIAGIEGNLTWIGTRKLPYKYDEVPTPIVDNHMILSYTEGDDTYFLDATGRFIPIDYPTPFIQGKEALISQGKDGFVIKKVPIVPAEKNAVIDETTAHLEGENLVGSSKVEISGYRKLDCFDALEYMNTDEKLTTFYIKQLQKGNNKFIIDTFSETNKYDYDKNLIVDYAFNINGYAKKLGDEIYINLNLNKELSPYRMDEDRTNDIEYEYKNFFSYTTTFNIPEGYTVDYIPENISVETDLLTSHITYKNEGDSIFYKHDVTFNFITLTLEQQQDINRHVKTIEKAYKEVVVLKKI</sequence>
<keyword evidence="5" id="KW-1185">Reference proteome</keyword>
<evidence type="ECO:0000313" key="5">
    <source>
        <dbReference type="Proteomes" id="UP000656244"/>
    </source>
</evidence>
<evidence type="ECO:0000256" key="1">
    <source>
        <dbReference type="SAM" id="SignalP"/>
    </source>
</evidence>
<dbReference type="InterPro" id="IPR002931">
    <property type="entry name" value="Transglutaminase-like"/>
</dbReference>
<evidence type="ECO:0000313" key="4">
    <source>
        <dbReference type="EMBL" id="MBC3756828.1"/>
    </source>
</evidence>
<evidence type="ECO:0000259" key="3">
    <source>
        <dbReference type="Pfam" id="PF12969"/>
    </source>
</evidence>
<dbReference type="Pfam" id="PF01841">
    <property type="entry name" value="Transglut_core"/>
    <property type="match status" value="1"/>
</dbReference>
<reference evidence="4" key="1">
    <citation type="submission" date="2020-08" db="EMBL/GenBank/DDBJ databases">
        <title>Hyunsoonleella sp. strain SJ7 genome sequencing and assembly.</title>
        <authorList>
            <person name="Kim I."/>
        </authorList>
    </citation>
    <scope>NUCLEOTIDE SEQUENCE</scope>
    <source>
        <strain evidence="4">SJ7</strain>
    </source>
</reference>
<feature type="domain" description="DUF3857" evidence="3">
    <location>
        <begin position="78"/>
        <end position="224"/>
    </location>
</feature>
<feature type="signal peptide" evidence="1">
    <location>
        <begin position="1"/>
        <end position="28"/>
    </location>
</feature>
<dbReference type="Pfam" id="PF12969">
    <property type="entry name" value="DUF3857"/>
    <property type="match status" value="1"/>
</dbReference>
<keyword evidence="1" id="KW-0732">Signal</keyword>
<protein>
    <submittedName>
        <fullName evidence="4">DUF3857 domain-containing protein</fullName>
    </submittedName>
</protein>
<accession>A0A923H7B0</accession>
<comment type="caution">
    <text evidence="4">The sequence shown here is derived from an EMBL/GenBank/DDBJ whole genome shotgun (WGS) entry which is preliminary data.</text>
</comment>
<dbReference type="Gene3D" id="3.10.620.30">
    <property type="match status" value="1"/>
</dbReference>
<feature type="chain" id="PRO_5037807099" evidence="1">
    <location>
        <begin position="29"/>
        <end position="649"/>
    </location>
</feature>
<evidence type="ECO:0000259" key="2">
    <source>
        <dbReference type="Pfam" id="PF01841"/>
    </source>
</evidence>
<feature type="domain" description="Transglutaminase-like" evidence="2">
    <location>
        <begin position="287"/>
        <end position="358"/>
    </location>
</feature>
<dbReference type="InterPro" id="IPR024618">
    <property type="entry name" value="DUF3857"/>
</dbReference>
<dbReference type="Gene3D" id="2.60.120.1130">
    <property type="match status" value="1"/>
</dbReference>
<name>A0A923H7B0_9FLAO</name>
<dbReference type="EMBL" id="JACNMF010000001">
    <property type="protein sequence ID" value="MBC3756828.1"/>
    <property type="molecule type" value="Genomic_DNA"/>
</dbReference>
<dbReference type="Proteomes" id="UP000656244">
    <property type="component" value="Unassembled WGS sequence"/>
</dbReference>
<dbReference type="SUPFAM" id="SSF54001">
    <property type="entry name" value="Cysteine proteinases"/>
    <property type="match status" value="1"/>
</dbReference>
<dbReference type="InterPro" id="IPR038765">
    <property type="entry name" value="Papain-like_cys_pep_sf"/>
</dbReference>
<gene>
    <name evidence="4" type="ORF">H7U19_00325</name>
</gene>
<dbReference type="Gene3D" id="2.60.40.3140">
    <property type="match status" value="1"/>
</dbReference>